<dbReference type="Pfam" id="PF05190">
    <property type="entry name" value="MutS_IV"/>
    <property type="match status" value="1"/>
</dbReference>
<dbReference type="Pfam" id="PF05192">
    <property type="entry name" value="MutS_III"/>
    <property type="match status" value="1"/>
</dbReference>
<evidence type="ECO:0000256" key="4">
    <source>
        <dbReference type="ARBA" id="ARBA00022763"/>
    </source>
</evidence>
<keyword evidence="7 9" id="KW-0234">DNA repair</keyword>
<dbReference type="PROSITE" id="PS00486">
    <property type="entry name" value="DNA_MISMATCH_REPAIR_2"/>
    <property type="match status" value="1"/>
</dbReference>
<dbReference type="InterPro" id="IPR027417">
    <property type="entry name" value="P-loop_NTPase"/>
</dbReference>
<dbReference type="SUPFAM" id="SSF55271">
    <property type="entry name" value="DNA repair protein MutS, domain I"/>
    <property type="match status" value="1"/>
</dbReference>
<evidence type="ECO:0000256" key="5">
    <source>
        <dbReference type="ARBA" id="ARBA00022840"/>
    </source>
</evidence>
<proteinExistence type="inferred from homology"/>
<keyword evidence="5 9" id="KW-0067">ATP-binding</keyword>
<dbReference type="Pfam" id="PF01624">
    <property type="entry name" value="MutS_I"/>
    <property type="match status" value="1"/>
</dbReference>
<keyword evidence="6 9" id="KW-0238">DNA-binding</keyword>
<dbReference type="HAMAP" id="MF_00096">
    <property type="entry name" value="MutS"/>
    <property type="match status" value="1"/>
</dbReference>
<dbReference type="InterPro" id="IPR005748">
    <property type="entry name" value="DNA_mismatch_repair_MutS"/>
</dbReference>
<dbReference type="InterPro" id="IPR007696">
    <property type="entry name" value="DNA_mismatch_repair_MutS_core"/>
</dbReference>
<protein>
    <recommendedName>
        <fullName evidence="2 9">DNA mismatch repair protein MutS</fullName>
    </recommendedName>
</protein>
<dbReference type="NCBIfam" id="NF003810">
    <property type="entry name" value="PRK05399.1"/>
    <property type="match status" value="1"/>
</dbReference>
<evidence type="ECO:0000256" key="10">
    <source>
        <dbReference type="RuleBase" id="RU003756"/>
    </source>
</evidence>
<feature type="domain" description="DNA mismatch repair proteins mutS family" evidence="11">
    <location>
        <begin position="700"/>
        <end position="716"/>
    </location>
</feature>
<dbReference type="GO" id="GO:0030983">
    <property type="term" value="F:mismatched DNA binding"/>
    <property type="evidence" value="ECO:0007669"/>
    <property type="project" value="InterPro"/>
</dbReference>
<dbReference type="GO" id="GO:0005524">
    <property type="term" value="F:ATP binding"/>
    <property type="evidence" value="ECO:0007669"/>
    <property type="project" value="UniProtKB-UniRule"/>
</dbReference>
<dbReference type="GO" id="GO:0140664">
    <property type="term" value="F:ATP-dependent DNA damage sensor activity"/>
    <property type="evidence" value="ECO:0007669"/>
    <property type="project" value="InterPro"/>
</dbReference>
<dbReference type="InterPro" id="IPR007861">
    <property type="entry name" value="DNA_mismatch_repair_MutS_clamp"/>
</dbReference>
<dbReference type="PANTHER" id="PTHR11361:SF34">
    <property type="entry name" value="DNA MISMATCH REPAIR PROTEIN MSH1, MITOCHONDRIAL"/>
    <property type="match status" value="1"/>
</dbReference>
<evidence type="ECO:0000259" key="11">
    <source>
        <dbReference type="PROSITE" id="PS00486"/>
    </source>
</evidence>
<gene>
    <name evidence="9 12" type="primary">mutS</name>
    <name evidence="12" type="ORF">BN874_1100025</name>
</gene>
<dbReference type="Gene3D" id="1.10.1420.10">
    <property type="match status" value="2"/>
</dbReference>
<sequence length="867" mass="95978">MIAMKKQAPTEPVPDLSQHTPMMQQYLRLKAEHPDILLFYRMGDFYEMFYDDACHAAELLNITLTTRGQSAGAPIPMAGVPFHALENYLAKLVKLGLSVAICEQLGDPATSKGPVERQVVRIVTPGTLTDEALLDERRDNLLVALHHVKNSYGLAFLDLSGGRFTVMQVQGEAALLNELERLKPAELLISEEFNPPGSWRQHPGLRRQAPWHFDPDSAKRALGTQFAVRNLDGFGCADQPVAVAAAGCLLQYVKDTQRSALPHLTHIRVERHDDSVILDAASRRNLELEHSLSGRHEHTLIGILDRCVTPMGGRLLRRWTHRPLRDRVILGQRQDSLRQLLDNGGYDYLRGLLRGTGDVERILARVALKSARPRDLIALADALARLPGIQQFLSVLDALLLQDLARRAATHPEVCDLLNRAIIANPPQTLRDGGVIAAGYDVELDELRNLSEHADQYLVELETRERQRTGIANLKVGFNRVHGYYIEISRAQSQAAPADYLRRQTLKGAERYIIPELQEFEHKALRAQEQALAREKRLYDGLLDQLIARLPALQASAAVLAELDVLSNLAERAAALRWNPPELINTPGIVITAGRHPVVEQVLDEPFVPNDLHLEPEQRRMLIVTGPNLGGKSTFMRQTALIVLLAHLGSFVPAERAIIGPIDRIFTRIGASDDLASGRSTFMVEMSEAANILHNATPYSLVLIDEIGRGTSTFDGLALAWACAAHLAGEARAFTLFATHYFELTRLPDEQPGIANVHFDAVEHGDSIVFMHRVQDGPADRSYGLQVAALAGVPPVVIQQARQRLRLLERQMLRRELPARSGPATPQLSLFGETTHPAVAALAELNLDALTLQQALAELRRLKALIG</sequence>
<comment type="function">
    <text evidence="8 9">This protein is involved in the repair of mismatches in DNA. It is possible that it carries out the mismatch recognition step. This protein has a weak ATPase activity.</text>
</comment>
<evidence type="ECO:0000256" key="6">
    <source>
        <dbReference type="ARBA" id="ARBA00023125"/>
    </source>
</evidence>
<feature type="binding site" evidence="9">
    <location>
        <begin position="626"/>
        <end position="633"/>
    </location>
    <ligand>
        <name>ATP</name>
        <dbReference type="ChEBI" id="CHEBI:30616"/>
    </ligand>
</feature>
<dbReference type="InterPro" id="IPR045076">
    <property type="entry name" value="MutS"/>
</dbReference>
<keyword evidence="4 9" id="KW-0227">DNA damage</keyword>
<dbReference type="CDD" id="cd03284">
    <property type="entry name" value="ABC_MutS1"/>
    <property type="match status" value="1"/>
</dbReference>
<keyword evidence="13" id="KW-1185">Reference proteome</keyword>
<accession>A0A7U7G7Y5</accession>
<evidence type="ECO:0000256" key="2">
    <source>
        <dbReference type="ARBA" id="ARBA00021982"/>
    </source>
</evidence>
<dbReference type="SMART" id="SM00533">
    <property type="entry name" value="MUTSd"/>
    <property type="match status" value="1"/>
</dbReference>
<dbReference type="Gene3D" id="3.40.1170.10">
    <property type="entry name" value="DNA repair protein MutS, domain I"/>
    <property type="match status" value="1"/>
</dbReference>
<dbReference type="Proteomes" id="UP000019184">
    <property type="component" value="Unassembled WGS sequence"/>
</dbReference>
<dbReference type="Gene3D" id="3.30.420.110">
    <property type="entry name" value="MutS, connector domain"/>
    <property type="match status" value="1"/>
</dbReference>
<evidence type="ECO:0000256" key="9">
    <source>
        <dbReference type="HAMAP-Rule" id="MF_00096"/>
    </source>
</evidence>
<organism evidence="12 13">
    <name type="scientific">Candidatus Contendobacter odensis Run_B_J11</name>
    <dbReference type="NCBI Taxonomy" id="1400861"/>
    <lineage>
        <taxon>Bacteria</taxon>
        <taxon>Pseudomonadati</taxon>
        <taxon>Pseudomonadota</taxon>
        <taxon>Gammaproteobacteria</taxon>
        <taxon>Candidatus Competibacteraceae</taxon>
        <taxon>Candidatus Contendibacter</taxon>
    </lineage>
</organism>
<evidence type="ECO:0000313" key="12">
    <source>
        <dbReference type="EMBL" id="CDH43244.1"/>
    </source>
</evidence>
<dbReference type="Pfam" id="PF00488">
    <property type="entry name" value="MutS_V"/>
    <property type="match status" value="1"/>
</dbReference>
<dbReference type="SMART" id="SM00534">
    <property type="entry name" value="MUTSac"/>
    <property type="match status" value="1"/>
</dbReference>
<evidence type="ECO:0000256" key="3">
    <source>
        <dbReference type="ARBA" id="ARBA00022741"/>
    </source>
</evidence>
<name>A0A7U7G7Y5_9GAMM</name>
<dbReference type="InterPro" id="IPR007695">
    <property type="entry name" value="DNA_mismatch_repair_MutS-lik_N"/>
</dbReference>
<comment type="similarity">
    <text evidence="1 9 10">Belongs to the DNA mismatch repair MutS family.</text>
</comment>
<dbReference type="FunFam" id="1.10.1420.10:FF:000002">
    <property type="entry name" value="DNA mismatch repair protein MutS"/>
    <property type="match status" value="1"/>
</dbReference>
<dbReference type="GO" id="GO:0005829">
    <property type="term" value="C:cytosol"/>
    <property type="evidence" value="ECO:0007669"/>
    <property type="project" value="TreeGrafter"/>
</dbReference>
<dbReference type="SUPFAM" id="SSF48334">
    <property type="entry name" value="DNA repair protein MutS, domain III"/>
    <property type="match status" value="1"/>
</dbReference>
<dbReference type="FunFam" id="3.40.50.300:FF:000283">
    <property type="entry name" value="DNA mismatch repair protein MutS"/>
    <property type="match status" value="1"/>
</dbReference>
<dbReference type="Pfam" id="PF05188">
    <property type="entry name" value="MutS_II"/>
    <property type="match status" value="1"/>
</dbReference>
<dbReference type="AlphaFoldDB" id="A0A7U7G7Y5"/>
<evidence type="ECO:0000256" key="8">
    <source>
        <dbReference type="ARBA" id="ARBA00024647"/>
    </source>
</evidence>
<evidence type="ECO:0000313" key="13">
    <source>
        <dbReference type="Proteomes" id="UP000019184"/>
    </source>
</evidence>
<dbReference type="SUPFAM" id="SSF53150">
    <property type="entry name" value="DNA repair protein MutS, domain II"/>
    <property type="match status" value="1"/>
</dbReference>
<dbReference type="InterPro" id="IPR036187">
    <property type="entry name" value="DNA_mismatch_repair_MutS_sf"/>
</dbReference>
<dbReference type="InterPro" id="IPR000432">
    <property type="entry name" value="DNA_mismatch_repair_MutS_C"/>
</dbReference>
<reference evidence="12 13" key="1">
    <citation type="journal article" date="2014" name="ISME J.">
        <title>Candidatus Competibacter-lineage genomes retrieved from metagenomes reveal functional metabolic diversity.</title>
        <authorList>
            <person name="McIlroy S.J."/>
            <person name="Albertsen M."/>
            <person name="Andresen E.K."/>
            <person name="Saunders A.M."/>
            <person name="Kristiansen R."/>
            <person name="Stokholm-Bjerregaard M."/>
            <person name="Nielsen K.L."/>
            <person name="Nielsen P.H."/>
        </authorList>
    </citation>
    <scope>NUCLEOTIDE SEQUENCE [LARGE SCALE GENOMIC DNA]</scope>
    <source>
        <strain evidence="12 13">Run_B_J11</strain>
    </source>
</reference>
<dbReference type="NCBIfam" id="TIGR01070">
    <property type="entry name" value="mutS1"/>
    <property type="match status" value="1"/>
</dbReference>
<evidence type="ECO:0000256" key="1">
    <source>
        <dbReference type="ARBA" id="ARBA00006271"/>
    </source>
</evidence>
<dbReference type="PIRSF" id="PIRSF037677">
    <property type="entry name" value="DNA_mis_repair_Msh6"/>
    <property type="match status" value="1"/>
</dbReference>
<dbReference type="InterPro" id="IPR007860">
    <property type="entry name" value="DNA_mmatch_repair_MutS_con_dom"/>
</dbReference>
<evidence type="ECO:0000256" key="7">
    <source>
        <dbReference type="ARBA" id="ARBA00023204"/>
    </source>
</evidence>
<dbReference type="InterPro" id="IPR036678">
    <property type="entry name" value="MutS_con_dom_sf"/>
</dbReference>
<dbReference type="Gene3D" id="3.40.50.300">
    <property type="entry name" value="P-loop containing nucleotide triphosphate hydrolases"/>
    <property type="match status" value="1"/>
</dbReference>
<dbReference type="GO" id="GO:0006298">
    <property type="term" value="P:mismatch repair"/>
    <property type="evidence" value="ECO:0007669"/>
    <property type="project" value="UniProtKB-UniRule"/>
</dbReference>
<keyword evidence="3 9" id="KW-0547">Nucleotide-binding</keyword>
<dbReference type="SUPFAM" id="SSF52540">
    <property type="entry name" value="P-loop containing nucleoside triphosphate hydrolases"/>
    <property type="match status" value="1"/>
</dbReference>
<dbReference type="PANTHER" id="PTHR11361">
    <property type="entry name" value="DNA MISMATCH REPAIR PROTEIN MUTS FAMILY MEMBER"/>
    <property type="match status" value="1"/>
</dbReference>
<dbReference type="InterPro" id="IPR016151">
    <property type="entry name" value="DNA_mismatch_repair_MutS_N"/>
</dbReference>
<dbReference type="EMBL" id="CBTK010000014">
    <property type="protein sequence ID" value="CDH43244.1"/>
    <property type="molecule type" value="Genomic_DNA"/>
</dbReference>
<dbReference type="FunFam" id="3.40.1170.10:FF:000001">
    <property type="entry name" value="DNA mismatch repair protein MutS"/>
    <property type="match status" value="1"/>
</dbReference>
<dbReference type="InterPro" id="IPR017261">
    <property type="entry name" value="DNA_mismatch_repair_MutS/MSH"/>
</dbReference>
<comment type="caution">
    <text evidence="12">The sequence shown here is derived from an EMBL/GenBank/DDBJ whole genome shotgun (WGS) entry which is preliminary data.</text>
</comment>
<dbReference type="GO" id="GO:0003684">
    <property type="term" value="F:damaged DNA binding"/>
    <property type="evidence" value="ECO:0007669"/>
    <property type="project" value="UniProtKB-UniRule"/>
</dbReference>